<dbReference type="SUPFAM" id="SSF55874">
    <property type="entry name" value="ATPase domain of HSP90 chaperone/DNA topoisomerase II/histidine kinase"/>
    <property type="match status" value="1"/>
</dbReference>
<reference evidence="3" key="1">
    <citation type="submission" date="2016-10" db="EMBL/GenBank/DDBJ databases">
        <authorList>
            <person name="Varghese N."/>
            <person name="Submissions S."/>
        </authorList>
    </citation>
    <scope>NUCLEOTIDE SEQUENCE [LARGE SCALE GENOMIC DNA]</scope>
    <source>
        <strain evidence="3">DSM 26922</strain>
    </source>
</reference>
<accession>A0A1H2V6A1</accession>
<dbReference type="SUPFAM" id="SSF55785">
    <property type="entry name" value="PYP-like sensor domain (PAS domain)"/>
    <property type="match status" value="1"/>
</dbReference>
<keyword evidence="3" id="KW-1185">Reference proteome</keyword>
<dbReference type="STRING" id="670155.SAMN04488001_1421"/>
<dbReference type="Pfam" id="PF08448">
    <property type="entry name" value="PAS_4"/>
    <property type="match status" value="1"/>
</dbReference>
<organism evidence="2 3">
    <name type="scientific">Litoreibacter albidus</name>
    <dbReference type="NCBI Taxonomy" id="670155"/>
    <lineage>
        <taxon>Bacteria</taxon>
        <taxon>Pseudomonadati</taxon>
        <taxon>Pseudomonadota</taxon>
        <taxon>Alphaproteobacteria</taxon>
        <taxon>Rhodobacterales</taxon>
        <taxon>Roseobacteraceae</taxon>
        <taxon>Litoreibacter</taxon>
    </lineage>
</organism>
<dbReference type="RefSeq" id="WP_089946066.1">
    <property type="nucleotide sequence ID" value="NZ_FNOI01000002.1"/>
</dbReference>
<keyword evidence="2" id="KW-0418">Kinase</keyword>
<dbReference type="AlphaFoldDB" id="A0A1H2V6A1"/>
<evidence type="ECO:0000313" key="2">
    <source>
        <dbReference type="EMBL" id="SDW63843.1"/>
    </source>
</evidence>
<dbReference type="InterPro" id="IPR013656">
    <property type="entry name" value="PAS_4"/>
</dbReference>
<feature type="domain" description="PAS fold-4" evidence="1">
    <location>
        <begin position="38"/>
        <end position="134"/>
    </location>
</feature>
<sequence length="363" mass="39313">MSGKLRWIGSPQIKQVMELVGLPSFLLDVSADASGQGQFRFGHLNGQHETETGIDVAALIGKSPHDVLPQRQADTVVANYERCRISREIESYVELLELPSGPRWWRTTLSPIFGAGKGGPVTQIIGVAVDVTQANQHEIELTQQLSSQRAASEKVRAFATNSILDSKSPLRSILAYLDMLRDGFLDLGDGKAQHLNTIQTIVVDAIDELDEVLCSTDHLRESPVEFVEIDLAHMCRDIAALVDPEGRIAMTLPNLPIDGDWAVTQVVLRCLLEQATFRAASSIEVTVEELQSGVLAFTITDDSAFEQNGAEWGGDMAMAAALVKERGGELTTTSCLTDGATVRVTLPGVIHYAKAAHKQMGVG</sequence>
<dbReference type="Gene3D" id="3.30.450.20">
    <property type="entry name" value="PAS domain"/>
    <property type="match status" value="1"/>
</dbReference>
<dbReference type="Proteomes" id="UP000199441">
    <property type="component" value="Unassembled WGS sequence"/>
</dbReference>
<gene>
    <name evidence="2" type="ORF">SAMN04488001_1421</name>
</gene>
<dbReference type="Gene3D" id="3.30.565.10">
    <property type="entry name" value="Histidine kinase-like ATPase, C-terminal domain"/>
    <property type="match status" value="1"/>
</dbReference>
<dbReference type="InterPro" id="IPR036890">
    <property type="entry name" value="HATPase_C_sf"/>
</dbReference>
<dbReference type="EMBL" id="FNOI01000002">
    <property type="protein sequence ID" value="SDW63843.1"/>
    <property type="molecule type" value="Genomic_DNA"/>
</dbReference>
<evidence type="ECO:0000313" key="3">
    <source>
        <dbReference type="Proteomes" id="UP000199441"/>
    </source>
</evidence>
<proteinExistence type="predicted"/>
<dbReference type="InterPro" id="IPR035965">
    <property type="entry name" value="PAS-like_dom_sf"/>
</dbReference>
<name>A0A1H2V6A1_9RHOB</name>
<keyword evidence="2" id="KW-0808">Transferase</keyword>
<protein>
    <submittedName>
        <fullName evidence="2">Histidine kinase</fullName>
    </submittedName>
</protein>
<dbReference type="OrthoDB" id="7810511at2"/>
<dbReference type="GO" id="GO:0016301">
    <property type="term" value="F:kinase activity"/>
    <property type="evidence" value="ECO:0007669"/>
    <property type="project" value="UniProtKB-KW"/>
</dbReference>
<evidence type="ECO:0000259" key="1">
    <source>
        <dbReference type="Pfam" id="PF08448"/>
    </source>
</evidence>